<accession>A0A9R1RWI2</accession>
<evidence type="ECO:0000256" key="2">
    <source>
        <dbReference type="ARBA" id="ARBA00004906"/>
    </source>
</evidence>
<dbReference type="EC" id="2.3.2.27" evidence="4"/>
<evidence type="ECO:0000313" key="13">
    <source>
        <dbReference type="EMBL" id="VAH71702.1"/>
    </source>
</evidence>
<evidence type="ECO:0000256" key="1">
    <source>
        <dbReference type="ARBA" id="ARBA00000900"/>
    </source>
</evidence>
<dbReference type="InterPro" id="IPR052088">
    <property type="entry name" value="E3_ubiquitin-ligase_SINA"/>
</dbReference>
<keyword evidence="7 10" id="KW-0863">Zinc-finger</keyword>
<dbReference type="Gramene" id="TRITD3Bv1G013130.1">
    <property type="protein sequence ID" value="TRITD3Bv1G013130.1"/>
    <property type="gene ID" value="TRITD3Bv1G013130"/>
</dbReference>
<dbReference type="InterPro" id="IPR013083">
    <property type="entry name" value="Znf_RING/FYVE/PHD"/>
</dbReference>
<evidence type="ECO:0000256" key="8">
    <source>
        <dbReference type="ARBA" id="ARBA00022786"/>
    </source>
</evidence>
<keyword evidence="8" id="KW-0833">Ubl conjugation pathway</keyword>
<dbReference type="Pfam" id="PF21362">
    <property type="entry name" value="Sina_RING"/>
    <property type="match status" value="1"/>
</dbReference>
<evidence type="ECO:0000256" key="5">
    <source>
        <dbReference type="ARBA" id="ARBA00022679"/>
    </source>
</evidence>
<comment type="similarity">
    <text evidence="3">Belongs to the SINA (Seven in absentia) family.</text>
</comment>
<dbReference type="GO" id="GO:0061630">
    <property type="term" value="F:ubiquitin protein ligase activity"/>
    <property type="evidence" value="ECO:0007669"/>
    <property type="project" value="UniProtKB-EC"/>
</dbReference>
<reference evidence="13 14" key="1">
    <citation type="submission" date="2017-09" db="EMBL/GenBank/DDBJ databases">
        <authorList>
            <consortium name="International Durum Wheat Genome Sequencing Consortium (IDWGSC)"/>
            <person name="Milanesi L."/>
        </authorList>
    </citation>
    <scope>NUCLEOTIDE SEQUENCE [LARGE SCALE GENOMIC DNA]</scope>
    <source>
        <strain evidence="14">cv. Svevo</strain>
    </source>
</reference>
<dbReference type="Gene3D" id="3.30.40.10">
    <property type="entry name" value="Zinc/RING finger domain, C3HC4 (zinc finger)"/>
    <property type="match status" value="1"/>
</dbReference>
<dbReference type="GO" id="GO:0005737">
    <property type="term" value="C:cytoplasm"/>
    <property type="evidence" value="ECO:0007669"/>
    <property type="project" value="TreeGrafter"/>
</dbReference>
<proteinExistence type="inferred from homology"/>
<dbReference type="AlphaFoldDB" id="A0A9R1RWI2"/>
<comment type="catalytic activity">
    <reaction evidence="1">
        <text>S-ubiquitinyl-[E2 ubiquitin-conjugating enzyme]-L-cysteine + [acceptor protein]-L-lysine = [E2 ubiquitin-conjugating enzyme]-L-cysteine + N(6)-ubiquitinyl-[acceptor protein]-L-lysine.</text>
        <dbReference type="EC" id="2.3.2.27"/>
    </reaction>
</comment>
<dbReference type="SUPFAM" id="SSF49599">
    <property type="entry name" value="TRAF domain-like"/>
    <property type="match status" value="1"/>
</dbReference>
<name>A0A9R1RWI2_TRITD</name>
<dbReference type="PANTHER" id="PTHR10315">
    <property type="entry name" value="E3 UBIQUITIN PROTEIN LIGASE SIAH"/>
    <property type="match status" value="1"/>
</dbReference>
<evidence type="ECO:0000256" key="6">
    <source>
        <dbReference type="ARBA" id="ARBA00022723"/>
    </source>
</evidence>
<keyword evidence="14" id="KW-1185">Reference proteome</keyword>
<dbReference type="PROSITE" id="PS51081">
    <property type="entry name" value="ZF_SIAH"/>
    <property type="match status" value="1"/>
</dbReference>
<keyword evidence="6" id="KW-0479">Metal-binding</keyword>
<organism evidence="13 14">
    <name type="scientific">Triticum turgidum subsp. durum</name>
    <name type="common">Durum wheat</name>
    <name type="synonym">Triticum durum</name>
    <dbReference type="NCBI Taxonomy" id="4567"/>
    <lineage>
        <taxon>Eukaryota</taxon>
        <taxon>Viridiplantae</taxon>
        <taxon>Streptophyta</taxon>
        <taxon>Embryophyta</taxon>
        <taxon>Tracheophyta</taxon>
        <taxon>Spermatophyta</taxon>
        <taxon>Magnoliopsida</taxon>
        <taxon>Liliopsida</taxon>
        <taxon>Poales</taxon>
        <taxon>Poaceae</taxon>
        <taxon>BOP clade</taxon>
        <taxon>Pooideae</taxon>
        <taxon>Triticodae</taxon>
        <taxon>Triticeae</taxon>
        <taxon>Triticinae</taxon>
        <taxon>Triticum</taxon>
    </lineage>
</organism>
<evidence type="ECO:0000256" key="3">
    <source>
        <dbReference type="ARBA" id="ARBA00009119"/>
    </source>
</evidence>
<protein>
    <recommendedName>
        <fullName evidence="4">RING-type E3 ubiquitin transferase</fullName>
        <ecNumber evidence="4">2.3.2.27</ecNumber>
    </recommendedName>
</protein>
<evidence type="ECO:0000256" key="10">
    <source>
        <dbReference type="PROSITE-ProRule" id="PRU00455"/>
    </source>
</evidence>
<dbReference type="PANTHER" id="PTHR10315:SF107">
    <property type="entry name" value="RING-TYPE E3 UBIQUITIN TRANSFERASE"/>
    <property type="match status" value="1"/>
</dbReference>
<dbReference type="Pfam" id="PF21361">
    <property type="entry name" value="Sina_ZnF"/>
    <property type="match status" value="1"/>
</dbReference>
<dbReference type="InterPro" id="IPR049548">
    <property type="entry name" value="Sina-like_RING"/>
</dbReference>
<keyword evidence="9" id="KW-0862">Zinc</keyword>
<evidence type="ECO:0000256" key="7">
    <source>
        <dbReference type="ARBA" id="ARBA00022771"/>
    </source>
</evidence>
<dbReference type="GO" id="GO:0008270">
    <property type="term" value="F:zinc ion binding"/>
    <property type="evidence" value="ECO:0007669"/>
    <property type="project" value="UniProtKB-KW"/>
</dbReference>
<dbReference type="CDD" id="cd16571">
    <property type="entry name" value="RING-HC_SIAHs"/>
    <property type="match status" value="1"/>
</dbReference>
<dbReference type="InterPro" id="IPR013010">
    <property type="entry name" value="Znf_SIAH"/>
</dbReference>
<sequence length="293" mass="32267">MAGHVYLPVGHLPPWARLPEEKEEGMRAQQQEKEAEKEGGGGGGKRRKVAADVTIDLDILDCPVCYLPLRPPIFQCTVGHTICSSCHDKLQEKCHFCSLPTVYNRCHMVEHVVESVKVACSNCNHGCTTRIAYYQKEDHEKGCPHAPCFCPETGCGFSGPTAMLLEHFSGKHKWHSPKVTYNKAFRIRIHVGSTVLVGEDGNLFLVNMTMESRGGVISVCSVQPHITGSSFRCKLTLSCAEPSFSQSMEFLMRSSNLYDGFPKDCFQFLVPKVLLRGTGTSATAMVGVTVTPQ</sequence>
<comment type="pathway">
    <text evidence="2">Protein modification; protein ubiquitination.</text>
</comment>
<dbReference type="Proteomes" id="UP000324705">
    <property type="component" value="Chromosome 3B"/>
</dbReference>
<keyword evidence="5" id="KW-0808">Transferase</keyword>
<evidence type="ECO:0000256" key="11">
    <source>
        <dbReference type="SAM" id="MobiDB-lite"/>
    </source>
</evidence>
<feature type="domain" description="SIAH-type" evidence="12">
    <location>
        <begin position="115"/>
        <end position="173"/>
    </location>
</feature>
<dbReference type="EMBL" id="LT934116">
    <property type="protein sequence ID" value="VAH71702.1"/>
    <property type="molecule type" value="Genomic_DNA"/>
</dbReference>
<dbReference type="OMA" id="PVCYHPL"/>
<gene>
    <name evidence="13" type="ORF">TRITD_3Bv1G013130</name>
</gene>
<evidence type="ECO:0000259" key="12">
    <source>
        <dbReference type="PROSITE" id="PS51081"/>
    </source>
</evidence>
<evidence type="ECO:0000313" key="14">
    <source>
        <dbReference type="Proteomes" id="UP000324705"/>
    </source>
</evidence>
<feature type="region of interest" description="Disordered" evidence="11">
    <location>
        <begin position="22"/>
        <end position="47"/>
    </location>
</feature>
<evidence type="ECO:0000256" key="9">
    <source>
        <dbReference type="ARBA" id="ARBA00022833"/>
    </source>
</evidence>
<evidence type="ECO:0000256" key="4">
    <source>
        <dbReference type="ARBA" id="ARBA00012483"/>
    </source>
</evidence>
<feature type="compositionally biased region" description="Basic and acidic residues" evidence="11">
    <location>
        <begin position="22"/>
        <end position="39"/>
    </location>
</feature>